<feature type="region of interest" description="Disordered" evidence="3">
    <location>
        <begin position="424"/>
        <end position="463"/>
    </location>
</feature>
<dbReference type="PANTHER" id="PTHR32123:SF13">
    <property type="entry name" value="BICAUDAL D-RELATED PROTEIN HOMOLOG"/>
    <property type="match status" value="1"/>
</dbReference>
<feature type="coiled-coil region" evidence="2">
    <location>
        <begin position="68"/>
        <end position="263"/>
    </location>
</feature>
<dbReference type="STRING" id="188477.A0A3S0ZSB2"/>
<evidence type="ECO:0000256" key="2">
    <source>
        <dbReference type="SAM" id="Coils"/>
    </source>
</evidence>
<evidence type="ECO:0000313" key="4">
    <source>
        <dbReference type="EMBL" id="RUS85634.1"/>
    </source>
</evidence>
<dbReference type="EMBL" id="RQTK01000163">
    <property type="protein sequence ID" value="RUS85634.1"/>
    <property type="molecule type" value="Genomic_DNA"/>
</dbReference>
<sequence>MSGFQSPTRSNGPDAAGDHPLLNFPASASSGDQNEDADVYQRLAQKERDLILAAELGKALLDSNQELQTQYDQTVEEYSLKVEELQQEKHGLHLELEKMEREYQNAIKDLQDDVASLQKQIRDGAEQQVVEKESSRFLREAQGNIDYLMEQIKKATTREEELTAELNEERNKNKSSSATVQDQVDHIAMLREQIEYLSVQLKETNEKLEEVQSERDNLSCALEKAQEMLQVLEAKISHQTEKLHRQETQLEELQESNCELQQQVNHLQSTQHHKQQLVMRASSLHTHSFGTHNSRVKSHVVERSNQRSLILQKKPKSLLLEMPQKSQLKELLSDEIADPSRQKGSQLVSTAFSEKQHDCDNVDNIGCSDDESGLESGYPTVSDISNEQCEQSLFAELCNSLSEEQSKNSLPGAVKLSSHRRNASDCSLSSLNEGSRKRQHNNIRAESDESDDDRTERSGCKQTLYSQDRDKLNRLSHNSSFELDACISNGKARWDKPGKSACLTSWTSSDNISDHAEDDAHEFTSYHVYSSPFDDAEPVSLQLMHEMNVSSSCEDDTKELTTGPCMRDLSQFTELSPVSEIPPLPHLQEDPPEQSLFSELSSHMSEEKLSSGSSEASPGCAMGVFDFCAASHGSQDGDVPDQQSVRLEAEMMNSGDWNQVTSLPCDMLEEDDFECDDDDFLVGNTEGTTLSIGGGGHSMLYYSPNVYSEAACNMHTEAKFLSFDKEAKNIEESEIDGITQDANKSRLSPCPATEEQKISEACKQLRELVGKAHAGGLISEPKSDSNEFGTDTLLALIAQLRLCVESACADKQKKVGAEPGDHSEH</sequence>
<dbReference type="AlphaFoldDB" id="A0A3S0ZSB2"/>
<dbReference type="InterPro" id="IPR051149">
    <property type="entry name" value="Spindly/BICDR_Dynein_Adapter"/>
</dbReference>
<organism evidence="4 5">
    <name type="scientific">Elysia chlorotica</name>
    <name type="common">Eastern emerald elysia</name>
    <name type="synonym">Sea slug</name>
    <dbReference type="NCBI Taxonomy" id="188477"/>
    <lineage>
        <taxon>Eukaryota</taxon>
        <taxon>Metazoa</taxon>
        <taxon>Spiralia</taxon>
        <taxon>Lophotrochozoa</taxon>
        <taxon>Mollusca</taxon>
        <taxon>Gastropoda</taxon>
        <taxon>Heterobranchia</taxon>
        <taxon>Euthyneura</taxon>
        <taxon>Panpulmonata</taxon>
        <taxon>Sacoglossa</taxon>
        <taxon>Placobranchoidea</taxon>
        <taxon>Plakobranchidae</taxon>
        <taxon>Elysia</taxon>
    </lineage>
</organism>
<evidence type="ECO:0000256" key="1">
    <source>
        <dbReference type="ARBA" id="ARBA00023054"/>
    </source>
</evidence>
<feature type="compositionally biased region" description="Polar residues" evidence="3">
    <location>
        <begin position="424"/>
        <end position="433"/>
    </location>
</feature>
<feature type="compositionally biased region" description="Polar residues" evidence="3">
    <location>
        <begin position="1"/>
        <end position="11"/>
    </location>
</feature>
<evidence type="ECO:0000313" key="5">
    <source>
        <dbReference type="Proteomes" id="UP000271974"/>
    </source>
</evidence>
<evidence type="ECO:0008006" key="6">
    <source>
        <dbReference type="Google" id="ProtNLM"/>
    </source>
</evidence>
<keyword evidence="5" id="KW-1185">Reference proteome</keyword>
<comment type="caution">
    <text evidence="4">The sequence shown here is derived from an EMBL/GenBank/DDBJ whole genome shotgun (WGS) entry which is preliminary data.</text>
</comment>
<gene>
    <name evidence="4" type="ORF">EGW08_006580</name>
</gene>
<keyword evidence="1 2" id="KW-0175">Coiled coil</keyword>
<feature type="region of interest" description="Disordered" evidence="3">
    <location>
        <begin position="1"/>
        <end position="39"/>
    </location>
</feature>
<evidence type="ECO:0000256" key="3">
    <source>
        <dbReference type="SAM" id="MobiDB-lite"/>
    </source>
</evidence>
<reference evidence="4 5" key="1">
    <citation type="submission" date="2019-01" db="EMBL/GenBank/DDBJ databases">
        <title>A draft genome assembly of the solar-powered sea slug Elysia chlorotica.</title>
        <authorList>
            <person name="Cai H."/>
            <person name="Li Q."/>
            <person name="Fang X."/>
            <person name="Li J."/>
            <person name="Curtis N.E."/>
            <person name="Altenburger A."/>
            <person name="Shibata T."/>
            <person name="Feng M."/>
            <person name="Maeda T."/>
            <person name="Schwartz J.A."/>
            <person name="Shigenobu S."/>
            <person name="Lundholm N."/>
            <person name="Nishiyama T."/>
            <person name="Yang H."/>
            <person name="Hasebe M."/>
            <person name="Li S."/>
            <person name="Pierce S.K."/>
            <person name="Wang J."/>
        </authorList>
    </citation>
    <scope>NUCLEOTIDE SEQUENCE [LARGE SCALE GENOMIC DNA]</scope>
    <source>
        <strain evidence="4">EC2010</strain>
        <tissue evidence="4">Whole organism of an adult</tissue>
    </source>
</reference>
<protein>
    <recommendedName>
        <fullName evidence="6">HAP1 N-terminal domain-containing protein</fullName>
    </recommendedName>
</protein>
<proteinExistence type="predicted"/>
<accession>A0A3S0ZSB2</accession>
<dbReference type="OrthoDB" id="9451547at2759"/>
<dbReference type="PANTHER" id="PTHR32123">
    <property type="entry name" value="BICD FAMILY-LIKE CARGO ADAPTER"/>
    <property type="match status" value="1"/>
</dbReference>
<dbReference type="Proteomes" id="UP000271974">
    <property type="component" value="Unassembled WGS sequence"/>
</dbReference>
<name>A0A3S0ZSB2_ELYCH</name>